<organism evidence="6 7">
    <name type="scientific">Novosphingobium resinovorum</name>
    <dbReference type="NCBI Taxonomy" id="158500"/>
    <lineage>
        <taxon>Bacteria</taxon>
        <taxon>Pseudomonadati</taxon>
        <taxon>Pseudomonadota</taxon>
        <taxon>Alphaproteobacteria</taxon>
        <taxon>Sphingomonadales</taxon>
        <taxon>Sphingomonadaceae</taxon>
        <taxon>Novosphingobium</taxon>
    </lineage>
</organism>
<dbReference type="KEGG" id="nre:BES08_28885"/>
<evidence type="ECO:0000256" key="3">
    <source>
        <dbReference type="ARBA" id="ARBA00023125"/>
    </source>
</evidence>
<dbReference type="OrthoDB" id="7260751at2"/>
<dbReference type="InterPro" id="IPR005119">
    <property type="entry name" value="LysR_subst-bd"/>
</dbReference>
<comment type="similarity">
    <text evidence="1">Belongs to the LysR transcriptional regulatory family.</text>
</comment>
<keyword evidence="7" id="KW-1185">Reference proteome</keyword>
<keyword evidence="6" id="KW-0614">Plasmid</keyword>
<dbReference type="SUPFAM" id="SSF53850">
    <property type="entry name" value="Periplasmic binding protein-like II"/>
    <property type="match status" value="1"/>
</dbReference>
<feature type="domain" description="HTH lysR-type" evidence="5">
    <location>
        <begin position="8"/>
        <end position="65"/>
    </location>
</feature>
<dbReference type="Proteomes" id="UP000094626">
    <property type="component" value="Plasmid pSA2"/>
</dbReference>
<dbReference type="EMBL" id="CP017077">
    <property type="protein sequence ID" value="AOR80819.1"/>
    <property type="molecule type" value="Genomic_DNA"/>
</dbReference>
<evidence type="ECO:0000256" key="1">
    <source>
        <dbReference type="ARBA" id="ARBA00009437"/>
    </source>
</evidence>
<evidence type="ECO:0000256" key="2">
    <source>
        <dbReference type="ARBA" id="ARBA00023015"/>
    </source>
</evidence>
<name>A0A1D8AFE1_9SPHN</name>
<accession>A0A1D8AFE1</accession>
<dbReference type="InterPro" id="IPR036390">
    <property type="entry name" value="WH_DNA-bd_sf"/>
</dbReference>
<dbReference type="GO" id="GO:0005829">
    <property type="term" value="C:cytosol"/>
    <property type="evidence" value="ECO:0007669"/>
    <property type="project" value="TreeGrafter"/>
</dbReference>
<dbReference type="InterPro" id="IPR050950">
    <property type="entry name" value="HTH-type_LysR_regulators"/>
</dbReference>
<dbReference type="InterPro" id="IPR000847">
    <property type="entry name" value="LysR_HTH_N"/>
</dbReference>
<protein>
    <recommendedName>
        <fullName evidence="5">HTH lysR-type domain-containing protein</fullName>
    </recommendedName>
</protein>
<keyword evidence="4" id="KW-0804">Transcription</keyword>
<reference evidence="7" key="1">
    <citation type="journal article" date="2017" name="J. Biotechnol.">
        <title>Complete genome sequence of Novosphingobium resinovorum SA1, a versatile xenobiotic-degrading bacterium capable of utilizing sulfanilic acid.</title>
        <authorList>
            <person name="Hegedus B."/>
            <person name="Kos P.B."/>
            <person name="Balint B."/>
            <person name="Maroti G."/>
            <person name="Gan H.M."/>
            <person name="Perei K."/>
            <person name="Rakhely G."/>
        </authorList>
    </citation>
    <scope>NUCLEOTIDE SEQUENCE [LARGE SCALE GENOMIC DNA]</scope>
    <source>
        <strain evidence="7">SA1</strain>
    </source>
</reference>
<evidence type="ECO:0000256" key="4">
    <source>
        <dbReference type="ARBA" id="ARBA00023163"/>
    </source>
</evidence>
<dbReference type="Pfam" id="PF00126">
    <property type="entry name" value="HTH_1"/>
    <property type="match status" value="2"/>
</dbReference>
<dbReference type="Gene3D" id="3.40.190.10">
    <property type="entry name" value="Periplasmic binding protein-like II"/>
    <property type="match status" value="2"/>
</dbReference>
<dbReference type="SUPFAM" id="SSF46785">
    <property type="entry name" value="Winged helix' DNA-binding domain"/>
    <property type="match status" value="2"/>
</dbReference>
<geneLocation type="plasmid" evidence="6 7">
    <name>pSA2</name>
</geneLocation>
<keyword evidence="3" id="KW-0238">DNA-binding</keyword>
<sequence>MVDRSPLISIKQLRAIGAVADNASLVRASRQLAISQSSLSRQIDDAERAFGRTLFQRGWNGMEPTSAGIVVITHARRMMARIVQCGEALAINGVRTGDLGYHLTWFILDVLDAVRHAGSASAAANSLGISQPTVSRTLAQAGAAIGQPPFLRTATGMTATSSVPVLCALRDDLHVELATMTAALASLDGQVTGRVAVGLLPFSEQGIVVETFAILTRDYPHLQLQAVTGSYTALTEALRRGEIDMILGPLRGDGAIDWLQEHPLLEEHLTLLVRPRHPLADRRADCADLVAASWVVGPHGTPTRRFFEAFFLGRGMAPPAQICEMVTFPLAEDMIRQSDAIGLLTYSRRQREALRNRLQTLSSDFPDAVRQIGISMHRSRPSSTQHELFRSVLIKTLEGAK</sequence>
<dbReference type="GO" id="GO:0003677">
    <property type="term" value="F:DNA binding"/>
    <property type="evidence" value="ECO:0007669"/>
    <property type="project" value="UniProtKB-KW"/>
</dbReference>
<gene>
    <name evidence="6" type="ORF">BES08_28885</name>
</gene>
<evidence type="ECO:0000313" key="6">
    <source>
        <dbReference type="EMBL" id="AOR80819.1"/>
    </source>
</evidence>
<keyword evidence="2" id="KW-0805">Transcription regulation</keyword>
<proteinExistence type="inferred from homology"/>
<dbReference type="InterPro" id="IPR036388">
    <property type="entry name" value="WH-like_DNA-bd_sf"/>
</dbReference>
<evidence type="ECO:0000313" key="7">
    <source>
        <dbReference type="Proteomes" id="UP000094626"/>
    </source>
</evidence>
<feature type="domain" description="HTH lysR-type" evidence="5">
    <location>
        <begin position="108"/>
        <end position="160"/>
    </location>
</feature>
<dbReference type="PANTHER" id="PTHR30419:SF8">
    <property type="entry name" value="NITROGEN ASSIMILATION TRANSCRIPTIONAL ACTIVATOR-RELATED"/>
    <property type="match status" value="1"/>
</dbReference>
<dbReference type="PANTHER" id="PTHR30419">
    <property type="entry name" value="HTH-TYPE TRANSCRIPTIONAL REGULATOR YBHD"/>
    <property type="match status" value="1"/>
</dbReference>
<evidence type="ECO:0000259" key="5">
    <source>
        <dbReference type="PROSITE" id="PS50931"/>
    </source>
</evidence>
<dbReference type="PROSITE" id="PS50931">
    <property type="entry name" value="HTH_LYSR"/>
    <property type="match status" value="2"/>
</dbReference>
<dbReference type="Gene3D" id="1.10.10.10">
    <property type="entry name" value="Winged helix-like DNA-binding domain superfamily/Winged helix DNA-binding domain"/>
    <property type="match status" value="2"/>
</dbReference>
<dbReference type="AlphaFoldDB" id="A0A1D8AFE1"/>
<dbReference type="GO" id="GO:0003700">
    <property type="term" value="F:DNA-binding transcription factor activity"/>
    <property type="evidence" value="ECO:0007669"/>
    <property type="project" value="InterPro"/>
</dbReference>
<dbReference type="Pfam" id="PF03466">
    <property type="entry name" value="LysR_substrate"/>
    <property type="match status" value="1"/>
</dbReference>